<name>A0A1H3PXT5_9BACT</name>
<comment type="similarity">
    <text evidence="1">Belongs to the DegT/DnrJ/EryC1 family.</text>
</comment>
<dbReference type="EMBL" id="FNQC01000005">
    <property type="protein sequence ID" value="SDZ05947.1"/>
    <property type="molecule type" value="Genomic_DNA"/>
</dbReference>
<accession>A0A1H3PXT5</accession>
<dbReference type="Gene3D" id="3.40.640.10">
    <property type="entry name" value="Type I PLP-dependent aspartate aminotransferase-like (Major domain)"/>
    <property type="match status" value="1"/>
</dbReference>
<organism evidence="2 3">
    <name type="scientific">Rhodonellum ikkaensis</name>
    <dbReference type="NCBI Taxonomy" id="336829"/>
    <lineage>
        <taxon>Bacteria</taxon>
        <taxon>Pseudomonadati</taxon>
        <taxon>Bacteroidota</taxon>
        <taxon>Cytophagia</taxon>
        <taxon>Cytophagales</taxon>
        <taxon>Cytophagaceae</taxon>
        <taxon>Rhodonellum</taxon>
    </lineage>
</organism>
<dbReference type="InterPro" id="IPR015421">
    <property type="entry name" value="PyrdxlP-dep_Trfase_major"/>
</dbReference>
<reference evidence="2 3" key="1">
    <citation type="submission" date="2016-10" db="EMBL/GenBank/DDBJ databases">
        <authorList>
            <person name="Varghese N."/>
            <person name="Submissions S."/>
        </authorList>
    </citation>
    <scope>NUCLEOTIDE SEQUENCE [LARGE SCALE GENOMIC DNA]</scope>
    <source>
        <strain evidence="2 3">DSM 17997</strain>
    </source>
</reference>
<protein>
    <submittedName>
        <fullName evidence="2">dTDP-4-amino-4,6-dideoxygalactose transaminase</fullName>
    </submittedName>
</protein>
<dbReference type="InterPro" id="IPR000653">
    <property type="entry name" value="DegT/StrS_aminotransferase"/>
</dbReference>
<evidence type="ECO:0000313" key="3">
    <source>
        <dbReference type="Proteomes" id="UP000199663"/>
    </source>
</evidence>
<proteinExistence type="inferred from homology"/>
<dbReference type="Proteomes" id="UP000199663">
    <property type="component" value="Unassembled WGS sequence"/>
</dbReference>
<dbReference type="SUPFAM" id="SSF53383">
    <property type="entry name" value="PLP-dependent transferases"/>
    <property type="match status" value="1"/>
</dbReference>
<keyword evidence="1" id="KW-0663">Pyridoxal phosphate</keyword>
<gene>
    <name evidence="2" type="ORF">SAMN05444412_10592</name>
</gene>
<dbReference type="InterPro" id="IPR015424">
    <property type="entry name" value="PyrdxlP-dep_Trfase"/>
</dbReference>
<dbReference type="RefSeq" id="WP_019599449.1">
    <property type="nucleotide sequence ID" value="NZ_FNQC01000005.1"/>
</dbReference>
<dbReference type="Pfam" id="PF01041">
    <property type="entry name" value="DegT_DnrJ_EryC1"/>
    <property type="match status" value="1"/>
</dbReference>
<evidence type="ECO:0000256" key="1">
    <source>
        <dbReference type="RuleBase" id="RU004508"/>
    </source>
</evidence>
<comment type="caution">
    <text evidence="2">The sequence shown here is derived from an EMBL/GenBank/DDBJ whole genome shotgun (WGS) entry which is preliminary data.</text>
</comment>
<evidence type="ECO:0000313" key="2">
    <source>
        <dbReference type="EMBL" id="SDZ05947.1"/>
    </source>
</evidence>
<sequence>MFVINPDPYSSPCFRIGPFQSKDIGFNFNLPQSSEAEHSFNDKFKNKPHYYTYNGRSAIGLALSHYNLQSDDFVTILTTSGNTYISKCVTDEISVFCNWNREINDKTKVIFVNHEFGYIYPKMKELVQLGIPIIEDCCTTLWSQDEEGLVGHYGDFATYSFPKFFPIQIGGILLDNKGLLTPNHYIEAKTKTYILKVLSHYVKDLPSILEKRRSVFDFGIKLFESIGLSERFERTSLEVPSVMMLKTNGIITDLNSLKQFLWDHGIQSSIFYGEEAFFLPCNQNLSEAEMSYFFEVISAFIRKP</sequence>
<keyword evidence="3" id="KW-1185">Reference proteome</keyword>